<feature type="non-terminal residue" evidence="2">
    <location>
        <position position="1"/>
    </location>
</feature>
<protein>
    <submittedName>
        <fullName evidence="2">Uncharacterized protein</fullName>
    </submittedName>
</protein>
<proteinExistence type="predicted"/>
<feature type="non-terminal residue" evidence="2">
    <location>
        <position position="38"/>
    </location>
</feature>
<gene>
    <name evidence="2" type="ORF">AVDCRST_MAG39-1150</name>
</gene>
<dbReference type="AlphaFoldDB" id="A0A6J4SEQ4"/>
<dbReference type="EMBL" id="CADCVW010000043">
    <property type="protein sequence ID" value="CAA9496347.1"/>
    <property type="molecule type" value="Genomic_DNA"/>
</dbReference>
<evidence type="ECO:0000313" key="2">
    <source>
        <dbReference type="EMBL" id="CAA9496347.1"/>
    </source>
</evidence>
<name>A0A6J4SEQ4_9SPHN</name>
<sequence length="38" mass="4280">ANRHSARCGSPPPRAVRSRNARPLRRDCRGRRAAVNQL</sequence>
<accession>A0A6J4SEQ4</accession>
<evidence type="ECO:0000256" key="1">
    <source>
        <dbReference type="SAM" id="MobiDB-lite"/>
    </source>
</evidence>
<feature type="region of interest" description="Disordered" evidence="1">
    <location>
        <begin position="1"/>
        <end position="38"/>
    </location>
</feature>
<organism evidence="2">
    <name type="scientific">uncultured Sphingomonadaceae bacterium</name>
    <dbReference type="NCBI Taxonomy" id="169976"/>
    <lineage>
        <taxon>Bacteria</taxon>
        <taxon>Pseudomonadati</taxon>
        <taxon>Pseudomonadota</taxon>
        <taxon>Alphaproteobacteria</taxon>
        <taxon>Sphingomonadales</taxon>
        <taxon>Sphingomonadaceae</taxon>
        <taxon>environmental samples</taxon>
    </lineage>
</organism>
<reference evidence="2" key="1">
    <citation type="submission" date="2020-02" db="EMBL/GenBank/DDBJ databases">
        <authorList>
            <person name="Meier V. D."/>
        </authorList>
    </citation>
    <scope>NUCLEOTIDE SEQUENCE</scope>
    <source>
        <strain evidence="2">AVDCRST_MAG39</strain>
    </source>
</reference>
<feature type="compositionally biased region" description="Basic residues" evidence="1">
    <location>
        <begin position="16"/>
        <end position="32"/>
    </location>
</feature>